<dbReference type="OrthoDB" id="983005at2"/>
<accession>B1Y3D6</accession>
<dbReference type="HOGENOM" id="CLU_174734_3_0_4"/>
<evidence type="ECO:0000313" key="1">
    <source>
        <dbReference type="EMBL" id="ACB34464.1"/>
    </source>
</evidence>
<sequence length="82" mass="9056">MSEPSTPHSRLFREHDVVRSRVAVPGDEWGRPVSPGDVGAVVCAFTTPHDAYMVEFCNDDGETLAMPTMLAEHLELVWADES</sequence>
<dbReference type="STRING" id="395495.Lcho_2198"/>
<organism evidence="1 2">
    <name type="scientific">Leptothrix cholodnii (strain ATCC 51168 / LMG 8142 / SP-6)</name>
    <name type="common">Leptothrix discophora (strain SP-6)</name>
    <dbReference type="NCBI Taxonomy" id="395495"/>
    <lineage>
        <taxon>Bacteria</taxon>
        <taxon>Pseudomonadati</taxon>
        <taxon>Pseudomonadota</taxon>
        <taxon>Betaproteobacteria</taxon>
        <taxon>Burkholderiales</taxon>
        <taxon>Sphaerotilaceae</taxon>
        <taxon>Leptothrix</taxon>
    </lineage>
</organism>
<name>B1Y3D6_LEPCP</name>
<keyword evidence="2" id="KW-1185">Reference proteome</keyword>
<gene>
    <name evidence="1" type="ordered locus">Lcho_2198</name>
</gene>
<proteinExistence type="predicted"/>
<dbReference type="RefSeq" id="WP_012347224.1">
    <property type="nucleotide sequence ID" value="NC_010524.1"/>
</dbReference>
<evidence type="ECO:0008006" key="3">
    <source>
        <dbReference type="Google" id="ProtNLM"/>
    </source>
</evidence>
<dbReference type="KEGG" id="lch:Lcho_2198"/>
<dbReference type="EMBL" id="CP001013">
    <property type="protein sequence ID" value="ACB34464.1"/>
    <property type="molecule type" value="Genomic_DNA"/>
</dbReference>
<dbReference type="InterPro" id="IPR032568">
    <property type="entry name" value="DUF4926"/>
</dbReference>
<dbReference type="Proteomes" id="UP000001693">
    <property type="component" value="Chromosome"/>
</dbReference>
<protein>
    <recommendedName>
        <fullName evidence="3">DUF4926 domain-containing protein</fullName>
    </recommendedName>
</protein>
<dbReference type="AlphaFoldDB" id="B1Y3D6"/>
<dbReference type="Pfam" id="PF16277">
    <property type="entry name" value="DUF4926"/>
    <property type="match status" value="1"/>
</dbReference>
<reference evidence="1 2" key="1">
    <citation type="submission" date="2008-03" db="EMBL/GenBank/DDBJ databases">
        <title>Complete sequence of Leptothrix cholodnii SP-6.</title>
        <authorList>
            <consortium name="US DOE Joint Genome Institute"/>
            <person name="Copeland A."/>
            <person name="Lucas S."/>
            <person name="Lapidus A."/>
            <person name="Glavina del Rio T."/>
            <person name="Dalin E."/>
            <person name="Tice H."/>
            <person name="Bruce D."/>
            <person name="Goodwin L."/>
            <person name="Pitluck S."/>
            <person name="Chertkov O."/>
            <person name="Brettin T."/>
            <person name="Detter J.C."/>
            <person name="Han C."/>
            <person name="Kuske C.R."/>
            <person name="Schmutz J."/>
            <person name="Larimer F."/>
            <person name="Land M."/>
            <person name="Hauser L."/>
            <person name="Kyrpides N."/>
            <person name="Lykidis A."/>
            <person name="Emerson D."/>
            <person name="Richardson P."/>
        </authorList>
    </citation>
    <scope>NUCLEOTIDE SEQUENCE [LARGE SCALE GENOMIC DNA]</scope>
    <source>
        <strain evidence="2">ATCC 51168 / LMG 8142 / SP-6</strain>
    </source>
</reference>
<evidence type="ECO:0000313" key="2">
    <source>
        <dbReference type="Proteomes" id="UP000001693"/>
    </source>
</evidence>